<sequence length="348" mass="39186">MGFAKAFGYGHITQLSHSISRPAGVLWFVTAMLFLVAAALYLLRKEWWLIGFPAALLSQLLIISVWQDARFGTIANCLVLAVGLVSLADWTFDRKVAKEVTALLAVNKGNAITVTPEMLAPLPPVVQKWLLRSGAVGKELIHTVRLKQKGEMLTKPGGRWMDFEATQYVVVDQPGFNWQTKVQAMPGVFLSGRDKYANGQGEMLIKLLSLKEVVHAGGTEQMNQGTLLRFLGETCWFPTAALSDYIKWEPLDSRSARATMTYRGVTATGDFFFNEEGDVTGFEAMRYGDFNGKTSLEKWHIENKSHREFEGIRIPYQNEVTWKLKTGDFTWLKLELTEVQYNRAAMFE</sequence>
<keyword evidence="1" id="KW-0472">Membrane</keyword>
<name>A0ABP8LW34_9BACT</name>
<dbReference type="Proteomes" id="UP001500552">
    <property type="component" value="Unassembled WGS sequence"/>
</dbReference>
<evidence type="ECO:0000313" key="2">
    <source>
        <dbReference type="EMBL" id="GAA4436979.1"/>
    </source>
</evidence>
<dbReference type="InterPro" id="IPR046674">
    <property type="entry name" value="DUF6544"/>
</dbReference>
<organism evidence="2 3">
    <name type="scientific">Pontibacter saemangeumensis</name>
    <dbReference type="NCBI Taxonomy" id="1084525"/>
    <lineage>
        <taxon>Bacteria</taxon>
        <taxon>Pseudomonadati</taxon>
        <taxon>Bacteroidota</taxon>
        <taxon>Cytophagia</taxon>
        <taxon>Cytophagales</taxon>
        <taxon>Hymenobacteraceae</taxon>
        <taxon>Pontibacter</taxon>
    </lineage>
</organism>
<keyword evidence="3" id="KW-1185">Reference proteome</keyword>
<evidence type="ECO:0000256" key="1">
    <source>
        <dbReference type="SAM" id="Phobius"/>
    </source>
</evidence>
<keyword evidence="1" id="KW-1133">Transmembrane helix</keyword>
<comment type="caution">
    <text evidence="2">The sequence shown here is derived from an EMBL/GenBank/DDBJ whole genome shotgun (WGS) entry which is preliminary data.</text>
</comment>
<feature type="transmembrane region" description="Helical" evidence="1">
    <location>
        <begin position="48"/>
        <end position="67"/>
    </location>
</feature>
<feature type="transmembrane region" description="Helical" evidence="1">
    <location>
        <begin position="25"/>
        <end position="43"/>
    </location>
</feature>
<evidence type="ECO:0000313" key="3">
    <source>
        <dbReference type="Proteomes" id="UP001500552"/>
    </source>
</evidence>
<proteinExistence type="predicted"/>
<dbReference type="Pfam" id="PF20181">
    <property type="entry name" value="DUF6544"/>
    <property type="match status" value="1"/>
</dbReference>
<accession>A0ABP8LW34</accession>
<protein>
    <recommendedName>
        <fullName evidence="4">DUF4131 domain-containing protein</fullName>
    </recommendedName>
</protein>
<feature type="transmembrane region" description="Helical" evidence="1">
    <location>
        <begin position="73"/>
        <end position="92"/>
    </location>
</feature>
<evidence type="ECO:0008006" key="4">
    <source>
        <dbReference type="Google" id="ProtNLM"/>
    </source>
</evidence>
<keyword evidence="1" id="KW-0812">Transmembrane</keyword>
<dbReference type="EMBL" id="BAABHC010000016">
    <property type="protein sequence ID" value="GAA4436979.1"/>
    <property type="molecule type" value="Genomic_DNA"/>
</dbReference>
<reference evidence="3" key="1">
    <citation type="journal article" date="2019" name="Int. J. Syst. Evol. Microbiol.">
        <title>The Global Catalogue of Microorganisms (GCM) 10K type strain sequencing project: providing services to taxonomists for standard genome sequencing and annotation.</title>
        <authorList>
            <consortium name="The Broad Institute Genomics Platform"/>
            <consortium name="The Broad Institute Genome Sequencing Center for Infectious Disease"/>
            <person name="Wu L."/>
            <person name="Ma J."/>
        </authorList>
    </citation>
    <scope>NUCLEOTIDE SEQUENCE [LARGE SCALE GENOMIC DNA]</scope>
    <source>
        <strain evidence="3">JCM 17926</strain>
    </source>
</reference>
<gene>
    <name evidence="2" type="ORF">GCM10023188_30660</name>
</gene>